<dbReference type="InterPro" id="IPR038404">
    <property type="entry name" value="TRAP_DctP_sf"/>
</dbReference>
<dbReference type="RefSeq" id="WP_367722760.1">
    <property type="nucleotide sequence ID" value="NZ_JBFOCI010000002.1"/>
</dbReference>
<feature type="signal peptide" evidence="4">
    <location>
        <begin position="1"/>
        <end position="25"/>
    </location>
</feature>
<gene>
    <name evidence="5" type="ORF">ABUE31_06735</name>
</gene>
<dbReference type="PIRSF" id="PIRSF006470">
    <property type="entry name" value="DctB"/>
    <property type="match status" value="1"/>
</dbReference>
<proteinExistence type="inferred from homology"/>
<evidence type="ECO:0000256" key="3">
    <source>
        <dbReference type="ARBA" id="ARBA00022729"/>
    </source>
</evidence>
<reference evidence="5 6" key="1">
    <citation type="submission" date="2024-06" db="EMBL/GenBank/DDBJ databases">
        <authorList>
            <person name="Tuo L."/>
        </authorList>
    </citation>
    <scope>NUCLEOTIDE SEQUENCE [LARGE SCALE GENOMIC DNA]</scope>
    <source>
        <strain evidence="5 6">ZMM04-5</strain>
    </source>
</reference>
<evidence type="ECO:0000313" key="5">
    <source>
        <dbReference type="EMBL" id="MEW9805671.1"/>
    </source>
</evidence>
<dbReference type="Pfam" id="PF03480">
    <property type="entry name" value="DctP"/>
    <property type="match status" value="1"/>
</dbReference>
<keyword evidence="3 4" id="KW-0732">Signal</keyword>
<dbReference type="Gene3D" id="3.40.190.170">
    <property type="entry name" value="Bacterial extracellular solute-binding protein, family 7"/>
    <property type="match status" value="1"/>
</dbReference>
<name>A0ABV3QX84_9HYPH</name>
<evidence type="ECO:0000313" key="6">
    <source>
        <dbReference type="Proteomes" id="UP001556196"/>
    </source>
</evidence>
<accession>A0ABV3QX84</accession>
<evidence type="ECO:0000256" key="4">
    <source>
        <dbReference type="SAM" id="SignalP"/>
    </source>
</evidence>
<dbReference type="InterPro" id="IPR018389">
    <property type="entry name" value="DctP_fam"/>
</dbReference>
<dbReference type="EMBL" id="JBFOCI010000002">
    <property type="protein sequence ID" value="MEW9805671.1"/>
    <property type="molecule type" value="Genomic_DNA"/>
</dbReference>
<protein>
    <submittedName>
        <fullName evidence="5">DctP family TRAP transporter solute-binding subunit</fullName>
    </submittedName>
</protein>
<sequence>MRFSWKAACAVGALLSYVAVGSAAAQTIKFSYPVANSNPMGQTIDRFGEIVAEKTGGALRVQGFPDAQLGNEIQTVSSAQGGIVEMGVTSTAGFAGTVAEFDLFNMPFIFANDRVLERMMRGKAVGQMLEKAGAVNLVGLCLWDYGFRNFTNNRGPINGIDDLSGLRMRTIQNRVYLDSLAALGVNPNPLPFPETYGALETGAIDSNEIANSVTRSTSFYEVQKYLTESRHFATAAVVYVGKRFWDQLSADQQGALRASCDEAAAFNREIITTSGAETLAYLAEKGMQVNEIPAENMAAIKAAVAPVIEQVKGRVDADLVTLFSSELAAAEAQTN</sequence>
<comment type="similarity">
    <text evidence="1">Belongs to the bacterial solute-binding protein 7 family.</text>
</comment>
<dbReference type="PANTHER" id="PTHR33376:SF7">
    <property type="entry name" value="C4-DICARBOXYLATE-BINDING PROTEIN DCTB"/>
    <property type="match status" value="1"/>
</dbReference>
<dbReference type="PANTHER" id="PTHR33376">
    <property type="match status" value="1"/>
</dbReference>
<keyword evidence="6" id="KW-1185">Reference proteome</keyword>
<dbReference type="InterPro" id="IPR004682">
    <property type="entry name" value="TRAP_DctP"/>
</dbReference>
<dbReference type="NCBIfam" id="NF037995">
    <property type="entry name" value="TRAP_S1"/>
    <property type="match status" value="1"/>
</dbReference>
<keyword evidence="2" id="KW-0813">Transport</keyword>
<comment type="caution">
    <text evidence="5">The sequence shown here is derived from an EMBL/GenBank/DDBJ whole genome shotgun (WGS) entry which is preliminary data.</text>
</comment>
<evidence type="ECO:0000256" key="2">
    <source>
        <dbReference type="ARBA" id="ARBA00022448"/>
    </source>
</evidence>
<feature type="chain" id="PRO_5045454260" evidence="4">
    <location>
        <begin position="26"/>
        <end position="335"/>
    </location>
</feature>
<evidence type="ECO:0000256" key="1">
    <source>
        <dbReference type="ARBA" id="ARBA00009023"/>
    </source>
</evidence>
<organism evidence="5 6">
    <name type="scientific">Mesorhizobium marinum</name>
    <dbReference type="NCBI Taxonomy" id="3228790"/>
    <lineage>
        <taxon>Bacteria</taxon>
        <taxon>Pseudomonadati</taxon>
        <taxon>Pseudomonadota</taxon>
        <taxon>Alphaproteobacteria</taxon>
        <taxon>Hyphomicrobiales</taxon>
        <taxon>Phyllobacteriaceae</taxon>
        <taxon>Mesorhizobium</taxon>
    </lineage>
</organism>
<dbReference type="Proteomes" id="UP001556196">
    <property type="component" value="Unassembled WGS sequence"/>
</dbReference>
<dbReference type="NCBIfam" id="TIGR00787">
    <property type="entry name" value="dctP"/>
    <property type="match status" value="1"/>
</dbReference>